<name>A0A9Q1JBK9_SYNKA</name>
<gene>
    <name evidence="1" type="ORF">SKAU_G00069470</name>
</gene>
<reference evidence="1" key="1">
    <citation type="journal article" date="2023" name="Science">
        <title>Genome structures resolve the early diversification of teleost fishes.</title>
        <authorList>
            <person name="Parey E."/>
            <person name="Louis A."/>
            <person name="Montfort J."/>
            <person name="Bouchez O."/>
            <person name="Roques C."/>
            <person name="Iampietro C."/>
            <person name="Lluch J."/>
            <person name="Castinel A."/>
            <person name="Donnadieu C."/>
            <person name="Desvignes T."/>
            <person name="Floi Bucao C."/>
            <person name="Jouanno E."/>
            <person name="Wen M."/>
            <person name="Mejri S."/>
            <person name="Dirks R."/>
            <person name="Jansen H."/>
            <person name="Henkel C."/>
            <person name="Chen W.J."/>
            <person name="Zahm M."/>
            <person name="Cabau C."/>
            <person name="Klopp C."/>
            <person name="Thompson A.W."/>
            <person name="Robinson-Rechavi M."/>
            <person name="Braasch I."/>
            <person name="Lecointre G."/>
            <person name="Bobe J."/>
            <person name="Postlethwait J.H."/>
            <person name="Berthelot C."/>
            <person name="Roest Crollius H."/>
            <person name="Guiguen Y."/>
        </authorList>
    </citation>
    <scope>NUCLEOTIDE SEQUENCE</scope>
    <source>
        <strain evidence="1">WJC10195</strain>
    </source>
</reference>
<proteinExistence type="predicted"/>
<accession>A0A9Q1JBK9</accession>
<protein>
    <submittedName>
        <fullName evidence="1">Uncharacterized protein</fullName>
    </submittedName>
</protein>
<sequence length="109" mass="12265">MICGWSQKRCAAGNINVPFPPSLAFAVQPSLSSLEESSMLLIMYERDGVETLLHIVQGARLHFLLRENKESKPRSWVFNHRPINAHWAFSQSVNREGAPLSEAGDDRAF</sequence>
<dbReference type="Proteomes" id="UP001152622">
    <property type="component" value="Chromosome 2"/>
</dbReference>
<comment type="caution">
    <text evidence="1">The sequence shown here is derived from an EMBL/GenBank/DDBJ whole genome shotgun (WGS) entry which is preliminary data.</text>
</comment>
<organism evidence="1 2">
    <name type="scientific">Synaphobranchus kaupii</name>
    <name type="common">Kaup's arrowtooth eel</name>
    <dbReference type="NCBI Taxonomy" id="118154"/>
    <lineage>
        <taxon>Eukaryota</taxon>
        <taxon>Metazoa</taxon>
        <taxon>Chordata</taxon>
        <taxon>Craniata</taxon>
        <taxon>Vertebrata</taxon>
        <taxon>Euteleostomi</taxon>
        <taxon>Actinopterygii</taxon>
        <taxon>Neopterygii</taxon>
        <taxon>Teleostei</taxon>
        <taxon>Anguilliformes</taxon>
        <taxon>Synaphobranchidae</taxon>
        <taxon>Synaphobranchus</taxon>
    </lineage>
</organism>
<evidence type="ECO:0000313" key="1">
    <source>
        <dbReference type="EMBL" id="KAJ8376367.1"/>
    </source>
</evidence>
<keyword evidence="2" id="KW-1185">Reference proteome</keyword>
<dbReference type="EMBL" id="JAINUF010000002">
    <property type="protein sequence ID" value="KAJ8376367.1"/>
    <property type="molecule type" value="Genomic_DNA"/>
</dbReference>
<dbReference type="AlphaFoldDB" id="A0A9Q1JBK9"/>
<evidence type="ECO:0000313" key="2">
    <source>
        <dbReference type="Proteomes" id="UP001152622"/>
    </source>
</evidence>